<dbReference type="PANTHER" id="PTHR34309">
    <property type="entry name" value="SLR1406 PROTEIN"/>
    <property type="match status" value="1"/>
</dbReference>
<dbReference type="Pfam" id="PF03928">
    <property type="entry name" value="HbpS-like"/>
    <property type="match status" value="1"/>
</dbReference>
<evidence type="ECO:0000313" key="2">
    <source>
        <dbReference type="EMBL" id="TCK88038.1"/>
    </source>
</evidence>
<dbReference type="AlphaFoldDB" id="A0A4R1M6X9"/>
<proteinExistence type="predicted"/>
<evidence type="ECO:0000313" key="3">
    <source>
        <dbReference type="Proteomes" id="UP000294545"/>
    </source>
</evidence>
<sequence>MLHNEVSDRIVQEVTNRLKKERISLEEAKNILHKAEVKAKSIKVPVVIAVVDDGGNLIAQHKMDEAPIASIAIAYSKAYTAIALKKPTQELSKVVGPGQPLYGLENMCNGKLCTFGGGIPMTSNGKVIGGIGVSGGSIEEDVLIASEALKTE</sequence>
<dbReference type="InterPro" id="IPR005624">
    <property type="entry name" value="PduO/GlcC-like"/>
</dbReference>
<dbReference type="EMBL" id="SMGQ01000017">
    <property type="protein sequence ID" value="TCK88038.1"/>
    <property type="molecule type" value="Genomic_DNA"/>
</dbReference>
<evidence type="ECO:0000256" key="1">
    <source>
        <dbReference type="SAM" id="Coils"/>
    </source>
</evidence>
<reference evidence="2 3" key="1">
    <citation type="submission" date="2019-03" db="EMBL/GenBank/DDBJ databases">
        <title>Genomic Encyclopedia of Type Strains, Phase IV (KMG-IV): sequencing the most valuable type-strain genomes for metagenomic binning, comparative biology and taxonomic classification.</title>
        <authorList>
            <person name="Goeker M."/>
        </authorList>
    </citation>
    <scope>NUCLEOTIDE SEQUENCE [LARGE SCALE GENOMIC DNA]</scope>
    <source>
        <strain evidence="2 3">DSM 24176</strain>
    </source>
</reference>
<dbReference type="RefSeq" id="WP_132283342.1">
    <property type="nucleotide sequence ID" value="NZ_SMGQ01000017.1"/>
</dbReference>
<gene>
    <name evidence="2" type="ORF">EDC19_2685</name>
</gene>
<organism evidence="2 3">
    <name type="scientific">Natranaerovirga hydrolytica</name>
    <dbReference type="NCBI Taxonomy" id="680378"/>
    <lineage>
        <taxon>Bacteria</taxon>
        <taxon>Bacillati</taxon>
        <taxon>Bacillota</taxon>
        <taxon>Clostridia</taxon>
        <taxon>Lachnospirales</taxon>
        <taxon>Natranaerovirgaceae</taxon>
        <taxon>Natranaerovirga</taxon>
    </lineage>
</organism>
<protein>
    <submittedName>
        <fullName evidence="2">Uncharacterized protein GlcG (DUF336 family)</fullName>
    </submittedName>
</protein>
<dbReference type="InterPro" id="IPR038084">
    <property type="entry name" value="PduO/GlcC-like_sf"/>
</dbReference>
<keyword evidence="3" id="KW-1185">Reference proteome</keyword>
<dbReference type="Gene3D" id="3.30.450.150">
    <property type="entry name" value="Haem-degrading domain"/>
    <property type="match status" value="1"/>
</dbReference>
<dbReference type="SUPFAM" id="SSF143744">
    <property type="entry name" value="GlcG-like"/>
    <property type="match status" value="1"/>
</dbReference>
<dbReference type="OrthoDB" id="9778896at2"/>
<name>A0A4R1M6X9_9FIRM</name>
<keyword evidence="1" id="KW-0175">Coiled coil</keyword>
<accession>A0A4R1M6X9</accession>
<dbReference type="Proteomes" id="UP000294545">
    <property type="component" value="Unassembled WGS sequence"/>
</dbReference>
<dbReference type="InterPro" id="IPR052517">
    <property type="entry name" value="GlcG_carb_metab_protein"/>
</dbReference>
<dbReference type="PANTHER" id="PTHR34309:SF1">
    <property type="entry name" value="PROTEIN GLCG"/>
    <property type="match status" value="1"/>
</dbReference>
<feature type="coiled-coil region" evidence="1">
    <location>
        <begin position="11"/>
        <end position="38"/>
    </location>
</feature>
<comment type="caution">
    <text evidence="2">The sequence shown here is derived from an EMBL/GenBank/DDBJ whole genome shotgun (WGS) entry which is preliminary data.</text>
</comment>